<evidence type="ECO:0000313" key="3">
    <source>
        <dbReference type="Proteomes" id="UP000032061"/>
    </source>
</evidence>
<comment type="caution">
    <text evidence="1">The sequence shown here is derived from an EMBL/GenBank/DDBJ whole genome shotgun (WGS) entry which is preliminary data.</text>
</comment>
<reference evidence="1 3" key="1">
    <citation type="submission" date="2015-01" db="EMBL/GenBank/DDBJ databases">
        <title>Genome of Flavobacterium hibernum DSM 12611.</title>
        <authorList>
            <person name="Stropko S.J."/>
            <person name="Pipes S.E."/>
            <person name="Newman J.D."/>
        </authorList>
    </citation>
    <scope>NUCLEOTIDE SEQUENCE [LARGE SCALE GENOMIC DNA]</scope>
    <source>
        <strain evidence="1 3">DSM 12611</strain>
    </source>
</reference>
<gene>
    <name evidence="2" type="ORF">B0A73_00090</name>
    <name evidence="1" type="ORF">IW18_17495</name>
</gene>
<proteinExistence type="predicted"/>
<reference evidence="2 4" key="2">
    <citation type="submission" date="2016-11" db="EMBL/GenBank/DDBJ databases">
        <title>Whole genomes of Flavobacteriaceae.</title>
        <authorList>
            <person name="Stine C."/>
            <person name="Li C."/>
            <person name="Tadesse D."/>
        </authorList>
    </citation>
    <scope>NUCLEOTIDE SEQUENCE [LARGE SCALE GENOMIC DNA]</scope>
    <source>
        <strain evidence="2 4">ATCC 51468</strain>
    </source>
</reference>
<name>A0A0D0EWK8_9FLAO</name>
<dbReference type="InterPro" id="IPR010870">
    <property type="entry name" value="Porin_O/P"/>
</dbReference>
<dbReference type="EMBL" id="MUGX01000001">
    <property type="protein sequence ID" value="OXA92285.1"/>
    <property type="molecule type" value="Genomic_DNA"/>
</dbReference>
<dbReference type="InterPro" id="IPR023614">
    <property type="entry name" value="Porin_dom_sf"/>
</dbReference>
<protein>
    <recommendedName>
        <fullName evidence="5">Porin</fullName>
    </recommendedName>
</protein>
<evidence type="ECO:0008006" key="5">
    <source>
        <dbReference type="Google" id="ProtNLM"/>
    </source>
</evidence>
<accession>A0A0D0EWK8</accession>
<dbReference type="Gene3D" id="2.40.160.10">
    <property type="entry name" value="Porin"/>
    <property type="match status" value="1"/>
</dbReference>
<sequence>MPNFRYIDNLKLEAMQKKYILKITPLLFLFFFSSKSFSQHTDLVDDSQTQVLADSTKNYIIPDATSKGMKWSRTHNKWFTAKLGFAPILDYNANFQNQDSKNQIGKQESRFDIRSARVMVSGKINFKNPWKYLISVEYKGLDRADDASNFGITDFKIVIPLSENSQLDFGKVKETFVYEMVGDAANLPQFERLLNPFFNSRNIGVIYRHYLLNNRISLSGGIFKNWPASDKSFSNTDNTFTARITGLPKWQNDGKEFMHVGIGLRYVDAKNDIIRLKNKNESNITTTYVDTGNMDASHQFNLSMEQLWSLDNFSVLMEYVHNWTATNDLGTQQFSGYYVTGSYVLSGEQRPYDQKAAYARRIKPTGKYGAWEIFARVGANDLETKEIHGGINNRYDLGLNWWATQYWKAGLVYGIGNLEKDGITGVTNNLQFRIQWIY</sequence>
<dbReference type="Proteomes" id="UP000032061">
    <property type="component" value="Unassembled WGS sequence"/>
</dbReference>
<evidence type="ECO:0000313" key="1">
    <source>
        <dbReference type="EMBL" id="KIO51441.1"/>
    </source>
</evidence>
<dbReference type="Proteomes" id="UP000198302">
    <property type="component" value="Unassembled WGS sequence"/>
</dbReference>
<dbReference type="EMBL" id="JPRK01000015">
    <property type="protein sequence ID" value="KIO51441.1"/>
    <property type="molecule type" value="Genomic_DNA"/>
</dbReference>
<keyword evidence="4" id="KW-1185">Reference proteome</keyword>
<organism evidence="1 3">
    <name type="scientific">Flavobacterium hibernum</name>
    <dbReference type="NCBI Taxonomy" id="37752"/>
    <lineage>
        <taxon>Bacteria</taxon>
        <taxon>Pseudomonadati</taxon>
        <taxon>Bacteroidota</taxon>
        <taxon>Flavobacteriia</taxon>
        <taxon>Flavobacteriales</taxon>
        <taxon>Flavobacteriaceae</taxon>
        <taxon>Flavobacterium</taxon>
    </lineage>
</organism>
<dbReference type="Pfam" id="PF07396">
    <property type="entry name" value="Porin_O_P"/>
    <property type="match status" value="1"/>
</dbReference>
<evidence type="ECO:0000313" key="2">
    <source>
        <dbReference type="EMBL" id="OXA92285.1"/>
    </source>
</evidence>
<dbReference type="AlphaFoldDB" id="A0A0D0EWK8"/>
<evidence type="ECO:0000313" key="4">
    <source>
        <dbReference type="Proteomes" id="UP000198302"/>
    </source>
</evidence>